<protein>
    <recommendedName>
        <fullName evidence="7">Reverse transcriptase RNase H-like domain-containing protein</fullName>
    </recommendedName>
</protein>
<dbReference type="CDD" id="cd09274">
    <property type="entry name" value="RNase_HI_RT_Ty3"/>
    <property type="match status" value="1"/>
</dbReference>
<dbReference type="InterPro" id="IPR041373">
    <property type="entry name" value="RT_RNaseH"/>
</dbReference>
<dbReference type="EMBL" id="FR905158">
    <property type="protein sequence ID" value="CDQ76648.1"/>
    <property type="molecule type" value="Genomic_DNA"/>
</dbReference>
<dbReference type="InterPro" id="IPR043502">
    <property type="entry name" value="DNA/RNA_pol_sf"/>
</dbReference>
<dbReference type="InterPro" id="IPR050951">
    <property type="entry name" value="Retrovirus_Pol_polyprotein"/>
</dbReference>
<dbReference type="Gene3D" id="3.10.20.370">
    <property type="match status" value="1"/>
</dbReference>
<reference evidence="8" key="1">
    <citation type="journal article" date="2014" name="Nat. Commun.">
        <title>The rainbow trout genome provides novel insights into evolution after whole-genome duplication in vertebrates.</title>
        <authorList>
            <person name="Berthelot C."/>
            <person name="Brunet F."/>
            <person name="Chalopin D."/>
            <person name="Juanchich A."/>
            <person name="Bernard M."/>
            <person name="Noel B."/>
            <person name="Bento P."/>
            <person name="Da Silva C."/>
            <person name="Labadie K."/>
            <person name="Alberti A."/>
            <person name="Aury J.M."/>
            <person name="Louis A."/>
            <person name="Dehais P."/>
            <person name="Bardou P."/>
            <person name="Montfort J."/>
            <person name="Klopp C."/>
            <person name="Cabau C."/>
            <person name="Gaspin C."/>
            <person name="Thorgaard G.H."/>
            <person name="Boussaha M."/>
            <person name="Quillet E."/>
            <person name="Guyomard R."/>
            <person name="Galiana D."/>
            <person name="Bobe J."/>
            <person name="Volff J.N."/>
            <person name="Genet C."/>
            <person name="Wincker P."/>
            <person name="Jaillon O."/>
            <person name="Roest Crollius H."/>
            <person name="Guiguen Y."/>
        </authorList>
    </citation>
    <scope>NUCLEOTIDE SEQUENCE [LARGE SCALE GENOMIC DNA]</scope>
</reference>
<evidence type="ECO:0000256" key="3">
    <source>
        <dbReference type="ARBA" id="ARBA00022722"/>
    </source>
</evidence>
<dbReference type="PANTHER" id="PTHR37984">
    <property type="entry name" value="PROTEIN CBG26694"/>
    <property type="match status" value="1"/>
</dbReference>
<keyword evidence="2" id="KW-0548">Nucleotidyltransferase</keyword>
<keyword evidence="6" id="KW-0695">RNA-directed DNA polymerase</keyword>
<dbReference type="GO" id="GO:0016787">
    <property type="term" value="F:hydrolase activity"/>
    <property type="evidence" value="ECO:0007669"/>
    <property type="project" value="UniProtKB-KW"/>
</dbReference>
<keyword evidence="3" id="KW-0540">Nuclease</keyword>
<evidence type="ECO:0000313" key="8">
    <source>
        <dbReference type="EMBL" id="CDQ76648.1"/>
    </source>
</evidence>
<dbReference type="PaxDb" id="8022-A0A060XAI5"/>
<dbReference type="AlphaFoldDB" id="A0A060XAI5"/>
<keyword evidence="1" id="KW-0808">Transferase</keyword>
<evidence type="ECO:0000313" key="9">
    <source>
        <dbReference type="Proteomes" id="UP000193380"/>
    </source>
</evidence>
<dbReference type="Pfam" id="PF17917">
    <property type="entry name" value="RT_RNaseH"/>
    <property type="match status" value="1"/>
</dbReference>
<dbReference type="PANTHER" id="PTHR37984:SF8">
    <property type="entry name" value="CCHC-TYPE DOMAIN-CONTAINING PROTEIN"/>
    <property type="match status" value="1"/>
</dbReference>
<dbReference type="GO" id="GO:0004519">
    <property type="term" value="F:endonuclease activity"/>
    <property type="evidence" value="ECO:0007669"/>
    <property type="project" value="UniProtKB-KW"/>
</dbReference>
<evidence type="ECO:0000259" key="7">
    <source>
        <dbReference type="Pfam" id="PF17917"/>
    </source>
</evidence>
<evidence type="ECO:0000256" key="2">
    <source>
        <dbReference type="ARBA" id="ARBA00022695"/>
    </source>
</evidence>
<proteinExistence type="predicted"/>
<evidence type="ECO:0000256" key="1">
    <source>
        <dbReference type="ARBA" id="ARBA00022679"/>
    </source>
</evidence>
<dbReference type="GO" id="GO:0003964">
    <property type="term" value="F:RNA-directed DNA polymerase activity"/>
    <property type="evidence" value="ECO:0007669"/>
    <property type="project" value="UniProtKB-KW"/>
</dbReference>
<keyword evidence="5" id="KW-0378">Hydrolase</keyword>
<keyword evidence="4" id="KW-0255">Endonuclease</keyword>
<organism evidence="8 9">
    <name type="scientific">Oncorhynchus mykiss</name>
    <name type="common">Rainbow trout</name>
    <name type="synonym">Salmo gairdneri</name>
    <dbReference type="NCBI Taxonomy" id="8022"/>
    <lineage>
        <taxon>Eukaryota</taxon>
        <taxon>Metazoa</taxon>
        <taxon>Chordata</taxon>
        <taxon>Craniata</taxon>
        <taxon>Vertebrata</taxon>
        <taxon>Euteleostomi</taxon>
        <taxon>Actinopterygii</taxon>
        <taxon>Neopterygii</taxon>
        <taxon>Teleostei</taxon>
        <taxon>Protacanthopterygii</taxon>
        <taxon>Salmoniformes</taxon>
        <taxon>Salmonidae</taxon>
        <taxon>Salmoninae</taxon>
        <taxon>Oncorhynchus</taxon>
    </lineage>
</organism>
<evidence type="ECO:0000256" key="4">
    <source>
        <dbReference type="ARBA" id="ARBA00022759"/>
    </source>
</evidence>
<evidence type="ECO:0000256" key="5">
    <source>
        <dbReference type="ARBA" id="ARBA00022801"/>
    </source>
</evidence>
<gene>
    <name evidence="8" type="ORF">GSONMT00049464001</name>
</gene>
<evidence type="ECO:0000256" key="6">
    <source>
        <dbReference type="ARBA" id="ARBA00022918"/>
    </source>
</evidence>
<dbReference type="SUPFAM" id="SSF56672">
    <property type="entry name" value="DNA/RNA polymerases"/>
    <property type="match status" value="1"/>
</dbReference>
<accession>A0A060XAI5</accession>
<feature type="domain" description="Reverse transcriptase RNase H-like" evidence="7">
    <location>
        <begin position="6"/>
        <end position="107"/>
    </location>
</feature>
<dbReference type="Proteomes" id="UP000193380">
    <property type="component" value="Unassembled WGS sequence"/>
</dbReference>
<sequence length="175" mass="20008">MMKSAKNKISADAYKAGLGAVLLEQYGTRWHPVAYASRALTTSECNYAQVEKEALALPYACEKCHVFIYGKTVLAETDHIPWVTIEKKGLTYTPTRVQRLFTKLQKYDLQLKYRPGKQLLVKDTLSRAFDSSEPNQMYEQDETIHVNLIRKTCPVSDEMWTVISHATAKEDVCKR</sequence>
<dbReference type="STRING" id="8022.A0A060XAI5"/>
<reference evidence="8" key="2">
    <citation type="submission" date="2014-03" db="EMBL/GenBank/DDBJ databases">
        <authorList>
            <person name="Genoscope - CEA"/>
        </authorList>
    </citation>
    <scope>NUCLEOTIDE SEQUENCE</scope>
</reference>
<name>A0A060XAI5_ONCMY</name>